<evidence type="ECO:0000259" key="9">
    <source>
        <dbReference type="Pfam" id="PF16099"/>
    </source>
</evidence>
<evidence type="ECO:0000259" key="10">
    <source>
        <dbReference type="Pfam" id="PF21000"/>
    </source>
</evidence>
<evidence type="ECO:0000313" key="11">
    <source>
        <dbReference type="EnsemblMetazoa" id="CLYHEMP003115.4"/>
    </source>
</evidence>
<dbReference type="PANTHER" id="PTHR14790:SF15">
    <property type="entry name" value="RECQ-MEDIATED GENOME INSTABILITY PROTEIN 1"/>
    <property type="match status" value="1"/>
</dbReference>
<dbReference type="GO" id="GO:0031422">
    <property type="term" value="C:RecQ family helicase-topoisomerase III complex"/>
    <property type="evidence" value="ECO:0007669"/>
    <property type="project" value="TreeGrafter"/>
</dbReference>
<evidence type="ECO:0000313" key="12">
    <source>
        <dbReference type="Proteomes" id="UP000594262"/>
    </source>
</evidence>
<evidence type="ECO:0000256" key="6">
    <source>
        <dbReference type="ARBA" id="ARBA00024977"/>
    </source>
</evidence>
<evidence type="ECO:0000256" key="2">
    <source>
        <dbReference type="ARBA" id="ARBA00006395"/>
    </source>
</evidence>
<dbReference type="Proteomes" id="UP000594262">
    <property type="component" value="Unplaced"/>
</dbReference>
<evidence type="ECO:0000259" key="8">
    <source>
        <dbReference type="Pfam" id="PF08585"/>
    </source>
</evidence>
<dbReference type="InterPro" id="IPR044881">
    <property type="entry name" value="RMI1_N_N_sf"/>
</dbReference>
<evidence type="ECO:0000256" key="3">
    <source>
        <dbReference type="ARBA" id="ARBA00018987"/>
    </source>
</evidence>
<dbReference type="AlphaFoldDB" id="A0A7M5UY35"/>
<dbReference type="GO" id="GO:0000724">
    <property type="term" value="P:double-strand break repair via homologous recombination"/>
    <property type="evidence" value="ECO:0007669"/>
    <property type="project" value="TreeGrafter"/>
</dbReference>
<feature type="compositionally biased region" description="Polar residues" evidence="7">
    <location>
        <begin position="259"/>
        <end position="281"/>
    </location>
</feature>
<feature type="domain" description="RMI1 N-terminal" evidence="10">
    <location>
        <begin position="11"/>
        <end position="60"/>
    </location>
</feature>
<comment type="function">
    <text evidence="6">Essential component of the RMI complex, a complex that plays an important role in the processing of homologous recombination intermediates to limit DNA crossover formation in cells. Promotes TOP3A binding to double Holliday junctions (DHJ) and hence stimulates TOP3A-mediated dissolution. Required for BLM phosphorylation during mitosis. Within the BLM complex, required for BLM and TOP3A stability.</text>
</comment>
<keyword evidence="12" id="KW-1185">Reference proteome</keyword>
<name>A0A7M5UY35_9CNID</name>
<dbReference type="GO" id="GO:0006260">
    <property type="term" value="P:DNA replication"/>
    <property type="evidence" value="ECO:0007669"/>
    <property type="project" value="UniProtKB-KW"/>
</dbReference>
<dbReference type="InterPro" id="IPR049363">
    <property type="entry name" value="RMI1_N"/>
</dbReference>
<feature type="compositionally biased region" description="Basic and acidic residues" evidence="7">
    <location>
        <begin position="406"/>
        <end position="430"/>
    </location>
</feature>
<feature type="compositionally biased region" description="Low complexity" evidence="7">
    <location>
        <begin position="333"/>
        <end position="355"/>
    </location>
</feature>
<dbReference type="EnsemblMetazoa" id="CLYHEMT003115.4">
    <property type="protein sequence ID" value="CLYHEMP003115.4"/>
    <property type="gene ID" value="CLYHEMG003115"/>
</dbReference>
<dbReference type="Gene3D" id="1.10.8.1020">
    <property type="entry name" value="RecQ-mediated genome instability protein 1, N-terminal domain"/>
    <property type="match status" value="1"/>
</dbReference>
<protein>
    <recommendedName>
        <fullName evidence="3">RecQ-mediated genome instability protein 1</fullName>
    </recommendedName>
</protein>
<dbReference type="GO" id="GO:0000166">
    <property type="term" value="F:nucleotide binding"/>
    <property type="evidence" value="ECO:0007669"/>
    <property type="project" value="InterPro"/>
</dbReference>
<feature type="domain" description="RecQ mediated genome instability protein 1 OB-fold" evidence="8">
    <location>
        <begin position="65"/>
        <end position="217"/>
    </location>
</feature>
<organism evidence="11 12">
    <name type="scientific">Clytia hemisphaerica</name>
    <dbReference type="NCBI Taxonomy" id="252671"/>
    <lineage>
        <taxon>Eukaryota</taxon>
        <taxon>Metazoa</taxon>
        <taxon>Cnidaria</taxon>
        <taxon>Hydrozoa</taxon>
        <taxon>Hydroidolina</taxon>
        <taxon>Leptothecata</taxon>
        <taxon>Obeliida</taxon>
        <taxon>Clytiidae</taxon>
        <taxon>Clytia</taxon>
    </lineage>
</organism>
<dbReference type="OrthoDB" id="341511at2759"/>
<dbReference type="RefSeq" id="XP_066926996.1">
    <property type="nucleotide sequence ID" value="XM_067070895.1"/>
</dbReference>
<feature type="region of interest" description="Disordered" evidence="7">
    <location>
        <begin position="247"/>
        <end position="294"/>
    </location>
</feature>
<comment type="similarity">
    <text evidence="2">Belongs to the RMI1 family.</text>
</comment>
<dbReference type="InterPro" id="IPR032199">
    <property type="entry name" value="RMI1_C"/>
</dbReference>
<sequence length="578" mass="66048">MNARYQACLTLLQRKHIKAQKDWLEACIEWILEENGAGTSNSTFANLVYEQWLMADLREISEPIFPSNIKKLKGNLNGHFCVQVLSVIDIGYSAYSQLQKHKGQELDYDDGDEEEENEAKDFFKKSSDGAPKTANNKGKWKETQSRMLLIELNDGAQTIEGIEYSSINHLKIENIEPGCKLHLSGPIQCRNSMLLLKSENIQLLGGNVESLMETKSQIDLLSGILNVEVNKDAIKTTNITVKKENVKKPVNNNPTKSVADNQKTKQNLQPKKNIHSASTIRKQIPVKKEPPKDDYFNDLDDDFMKELNEDFSNDVADDIIFQEMDIKSEQKSHSSIIKNKTSTSSATTNSKSNQNIRTNEDRDDDMEDFFKNNEDDLFDENEDDFFNNDNHFFEEEQNVFETLQNKEKEKMTKLKRPSEYVEPQPKKEICSNKQQPPKRSPQSDIQPPLQKQHMKKSIPQMVAGDNPISVPFIFEGQFKTLASKLSFDNHYELFAILSDGVNFIKILLSDLALNSLIGYTATRVQEAVANKLCNVEKEAIKKALKGAEKALEMNKWTMTIQFNKNENIYEVINMKPII</sequence>
<dbReference type="SMART" id="SM01161">
    <property type="entry name" value="DUF1767"/>
    <property type="match status" value="1"/>
</dbReference>
<dbReference type="Pfam" id="PF21000">
    <property type="entry name" value="RMI1_N_N"/>
    <property type="match status" value="1"/>
</dbReference>
<evidence type="ECO:0000256" key="7">
    <source>
        <dbReference type="SAM" id="MobiDB-lite"/>
    </source>
</evidence>
<feature type="compositionally biased region" description="Low complexity" evidence="7">
    <location>
        <begin position="248"/>
        <end position="258"/>
    </location>
</feature>
<dbReference type="PANTHER" id="PTHR14790">
    <property type="entry name" value="RECQ-MEDIATED GENOME INSTABILITY PROTEIN 1 RMI1"/>
    <property type="match status" value="1"/>
</dbReference>
<dbReference type="GO" id="GO:0000712">
    <property type="term" value="P:resolution of meiotic recombination intermediates"/>
    <property type="evidence" value="ECO:0007669"/>
    <property type="project" value="TreeGrafter"/>
</dbReference>
<accession>A0A7M5UY35</accession>
<evidence type="ECO:0000256" key="4">
    <source>
        <dbReference type="ARBA" id="ARBA00022705"/>
    </source>
</evidence>
<dbReference type="GeneID" id="136814364"/>
<feature type="region of interest" description="Disordered" evidence="7">
    <location>
        <begin position="328"/>
        <end position="370"/>
    </location>
</feature>
<evidence type="ECO:0000256" key="1">
    <source>
        <dbReference type="ARBA" id="ARBA00004123"/>
    </source>
</evidence>
<dbReference type="Pfam" id="PF08585">
    <property type="entry name" value="RMI1_N_C"/>
    <property type="match status" value="1"/>
</dbReference>
<evidence type="ECO:0000256" key="5">
    <source>
        <dbReference type="ARBA" id="ARBA00023242"/>
    </source>
</evidence>
<proteinExistence type="inferred from homology"/>
<keyword evidence="5" id="KW-0539">Nucleus</keyword>
<dbReference type="Pfam" id="PF16099">
    <property type="entry name" value="RMI1_C"/>
    <property type="match status" value="1"/>
</dbReference>
<comment type="subcellular location">
    <subcellularLocation>
        <location evidence="1">Nucleus</location>
    </subcellularLocation>
</comment>
<feature type="region of interest" description="Disordered" evidence="7">
    <location>
        <begin position="406"/>
        <end position="456"/>
    </location>
</feature>
<dbReference type="InterPro" id="IPR013894">
    <property type="entry name" value="RMI1_OB"/>
</dbReference>
<reference evidence="11" key="1">
    <citation type="submission" date="2021-01" db="UniProtKB">
        <authorList>
            <consortium name="EnsemblMetazoa"/>
        </authorList>
    </citation>
    <scope>IDENTIFICATION</scope>
</reference>
<dbReference type="GO" id="GO:0016604">
    <property type="term" value="C:nuclear body"/>
    <property type="evidence" value="ECO:0007669"/>
    <property type="project" value="TreeGrafter"/>
</dbReference>
<dbReference type="Gene3D" id="2.40.50.770">
    <property type="entry name" value="RecQ-mediated genome instability protein Rmi1, C-terminal domain"/>
    <property type="match status" value="1"/>
</dbReference>
<feature type="domain" description="RecQ-mediated genome instability protein 1 C-terminal OB-fold" evidence="9">
    <location>
        <begin position="474"/>
        <end position="576"/>
    </location>
</feature>
<feature type="compositionally biased region" description="Polar residues" evidence="7">
    <location>
        <begin position="431"/>
        <end position="445"/>
    </location>
</feature>
<keyword evidence="4" id="KW-0235">DNA replication</keyword>
<dbReference type="InterPro" id="IPR042470">
    <property type="entry name" value="RMI1_N_C_sf"/>
</dbReference>